<dbReference type="InterPro" id="IPR043429">
    <property type="entry name" value="ArtM/GltK/GlnP/TcyL/YhdX-like"/>
</dbReference>
<evidence type="ECO:0000259" key="10">
    <source>
        <dbReference type="PROSITE" id="PS50928"/>
    </source>
</evidence>
<keyword evidence="3 9" id="KW-0813">Transport</keyword>
<dbReference type="NCBIfam" id="TIGR01726">
    <property type="entry name" value="HEQRo_perm_3TM"/>
    <property type="match status" value="1"/>
</dbReference>
<evidence type="ECO:0000256" key="2">
    <source>
        <dbReference type="ARBA" id="ARBA00010072"/>
    </source>
</evidence>
<feature type="transmembrane region" description="Helical" evidence="9">
    <location>
        <begin position="26"/>
        <end position="46"/>
    </location>
</feature>
<feature type="transmembrane region" description="Helical" evidence="9">
    <location>
        <begin position="58"/>
        <end position="79"/>
    </location>
</feature>
<feature type="domain" description="ABC transmembrane type-1" evidence="10">
    <location>
        <begin position="20"/>
        <end position="211"/>
    </location>
</feature>
<evidence type="ECO:0000256" key="4">
    <source>
        <dbReference type="ARBA" id="ARBA00022475"/>
    </source>
</evidence>
<gene>
    <name evidence="11" type="ORF">EPJ79_09110</name>
</gene>
<protein>
    <submittedName>
        <fullName evidence="11">Amino acid ABC transporter permease</fullName>
    </submittedName>
</protein>
<dbReference type="PROSITE" id="PS50928">
    <property type="entry name" value="ABC_TM1"/>
    <property type="match status" value="1"/>
</dbReference>
<dbReference type="InterPro" id="IPR000515">
    <property type="entry name" value="MetI-like"/>
</dbReference>
<dbReference type="PANTHER" id="PTHR30614">
    <property type="entry name" value="MEMBRANE COMPONENT OF AMINO ACID ABC TRANSPORTER"/>
    <property type="match status" value="1"/>
</dbReference>
<comment type="caution">
    <text evidence="11">The sequence shown here is derived from an EMBL/GenBank/DDBJ whole genome shotgun (WGS) entry which is preliminary data.</text>
</comment>
<dbReference type="Proteomes" id="UP000324638">
    <property type="component" value="Unassembled WGS sequence"/>
</dbReference>
<dbReference type="SUPFAM" id="SSF161098">
    <property type="entry name" value="MetI-like"/>
    <property type="match status" value="1"/>
</dbReference>
<evidence type="ECO:0000256" key="7">
    <source>
        <dbReference type="ARBA" id="ARBA00022989"/>
    </source>
</evidence>
<proteinExistence type="inferred from homology"/>
<evidence type="ECO:0000256" key="8">
    <source>
        <dbReference type="ARBA" id="ARBA00023136"/>
    </source>
</evidence>
<dbReference type="AlphaFoldDB" id="A0A5C8D758"/>
<evidence type="ECO:0000256" key="6">
    <source>
        <dbReference type="ARBA" id="ARBA00022970"/>
    </source>
</evidence>
<evidence type="ECO:0000256" key="5">
    <source>
        <dbReference type="ARBA" id="ARBA00022692"/>
    </source>
</evidence>
<reference evidence="11 12" key="1">
    <citation type="journal article" date="1992" name="Lakartidningen">
        <title>[Penicillin V and not amoxicillin is the first choice preparation in acute otitis].</title>
        <authorList>
            <person name="Kamme C."/>
            <person name="Lundgren K."/>
            <person name="Prellner K."/>
        </authorList>
    </citation>
    <scope>NUCLEOTIDE SEQUENCE [LARGE SCALE GENOMIC DNA]</scope>
    <source>
        <strain evidence="11 12">513A</strain>
    </source>
</reference>
<organism evidence="11 12">
    <name type="scientific">Brachyspira aalborgi</name>
    <dbReference type="NCBI Taxonomy" id="29522"/>
    <lineage>
        <taxon>Bacteria</taxon>
        <taxon>Pseudomonadati</taxon>
        <taxon>Spirochaetota</taxon>
        <taxon>Spirochaetia</taxon>
        <taxon>Brachyspirales</taxon>
        <taxon>Brachyspiraceae</taxon>
        <taxon>Brachyspira</taxon>
    </lineage>
</organism>
<dbReference type="RefSeq" id="WP_147739253.1">
    <property type="nucleotide sequence ID" value="NZ_SAXU01000001.1"/>
</dbReference>
<evidence type="ECO:0000256" key="1">
    <source>
        <dbReference type="ARBA" id="ARBA00004429"/>
    </source>
</evidence>
<dbReference type="InterPro" id="IPR035906">
    <property type="entry name" value="MetI-like_sf"/>
</dbReference>
<keyword evidence="7 9" id="KW-1133">Transmembrane helix</keyword>
<comment type="similarity">
    <text evidence="2">Belongs to the binding-protein-dependent transport system permease family. HisMQ subfamily.</text>
</comment>
<dbReference type="CDD" id="cd06261">
    <property type="entry name" value="TM_PBP2"/>
    <property type="match status" value="1"/>
</dbReference>
<dbReference type="PANTHER" id="PTHR30614:SF0">
    <property type="entry name" value="L-CYSTINE TRANSPORT SYSTEM PERMEASE PROTEIN TCYL"/>
    <property type="match status" value="1"/>
</dbReference>
<dbReference type="GO" id="GO:0043190">
    <property type="term" value="C:ATP-binding cassette (ABC) transporter complex"/>
    <property type="evidence" value="ECO:0007669"/>
    <property type="project" value="InterPro"/>
</dbReference>
<dbReference type="Gene3D" id="1.10.3720.10">
    <property type="entry name" value="MetI-like"/>
    <property type="match status" value="1"/>
</dbReference>
<dbReference type="EMBL" id="SAXU01000001">
    <property type="protein sequence ID" value="TXJ21264.1"/>
    <property type="molecule type" value="Genomic_DNA"/>
</dbReference>
<keyword evidence="5 9" id="KW-0812">Transmembrane</keyword>
<feature type="transmembrane region" description="Helical" evidence="9">
    <location>
        <begin position="192"/>
        <end position="210"/>
    </location>
</feature>
<evidence type="ECO:0000256" key="9">
    <source>
        <dbReference type="RuleBase" id="RU363032"/>
    </source>
</evidence>
<accession>A0A5C8D758</accession>
<evidence type="ECO:0000256" key="3">
    <source>
        <dbReference type="ARBA" id="ARBA00022448"/>
    </source>
</evidence>
<comment type="subcellular location">
    <subcellularLocation>
        <location evidence="1">Cell inner membrane</location>
        <topology evidence="1">Multi-pass membrane protein</topology>
    </subcellularLocation>
    <subcellularLocation>
        <location evidence="9">Cell membrane</location>
        <topology evidence="9">Multi-pass membrane protein</topology>
    </subcellularLocation>
</comment>
<feature type="transmembrane region" description="Helical" evidence="9">
    <location>
        <begin position="85"/>
        <end position="104"/>
    </location>
</feature>
<sequence length="222" mass="25051">MINFKFDYFLSVFPKLLKYLPTTCEVAFLALLFSLLLGLIIALMLQYRIPILYQIAQVYVSFFRATPFIAQLFLFYYGFAQFSKIISSMSAFTALTVVLSLNYASFMSQDIRAAINSVDKGQFEAGLSIGMRTFNILKRIVIPQAARVAVPGLSNSFINIFKSTSMGFVIGLKDMMAGASIEISVTYRYMEAYAAAVIIYWALISVFSYLQTIVEKKLNRAY</sequence>
<keyword evidence="4" id="KW-1003">Cell membrane</keyword>
<evidence type="ECO:0000313" key="12">
    <source>
        <dbReference type="Proteomes" id="UP000324638"/>
    </source>
</evidence>
<keyword evidence="8 9" id="KW-0472">Membrane</keyword>
<name>A0A5C8D758_9SPIR</name>
<dbReference type="GO" id="GO:0015184">
    <property type="term" value="F:L-cystine transmembrane transporter activity"/>
    <property type="evidence" value="ECO:0007669"/>
    <property type="project" value="TreeGrafter"/>
</dbReference>
<dbReference type="InterPro" id="IPR010065">
    <property type="entry name" value="AA_ABC_transptr_permease_3TM"/>
</dbReference>
<keyword evidence="6" id="KW-0029">Amino-acid transport</keyword>
<dbReference type="Pfam" id="PF00528">
    <property type="entry name" value="BPD_transp_1"/>
    <property type="match status" value="1"/>
</dbReference>
<evidence type="ECO:0000313" key="11">
    <source>
        <dbReference type="EMBL" id="TXJ21264.1"/>
    </source>
</evidence>